<keyword evidence="2" id="KW-1185">Reference proteome</keyword>
<dbReference type="Proteomes" id="UP000310532">
    <property type="component" value="Unassembled WGS sequence"/>
</dbReference>
<evidence type="ECO:0008006" key="3">
    <source>
        <dbReference type="Google" id="ProtNLM"/>
    </source>
</evidence>
<protein>
    <recommendedName>
        <fullName evidence="3">NVEALA protein</fullName>
    </recommendedName>
</protein>
<dbReference type="AlphaFoldDB" id="A0A4S2AZ30"/>
<evidence type="ECO:0000313" key="2">
    <source>
        <dbReference type="Proteomes" id="UP000310532"/>
    </source>
</evidence>
<comment type="caution">
    <text evidence="1">The sequence shown here is derived from an EMBL/GenBank/DDBJ whole genome shotgun (WGS) entry which is preliminary data.</text>
</comment>
<accession>A0A4S2AZ30</accession>
<gene>
    <name evidence="1" type="ORF">E5355_07930</name>
</gene>
<reference evidence="1 2" key="1">
    <citation type="submission" date="2019-04" db="EMBL/GenBank/DDBJ databases">
        <title>Microbes associate with the intestines of laboratory mice.</title>
        <authorList>
            <person name="Navarre W."/>
            <person name="Wong E."/>
            <person name="Huang K."/>
            <person name="Tropini C."/>
            <person name="Ng K."/>
            <person name="Yu B."/>
        </authorList>
    </citation>
    <scope>NUCLEOTIDE SEQUENCE [LARGE SCALE GENOMIC DNA]</scope>
    <source>
        <strain evidence="1 2">NM69_E16B</strain>
    </source>
</reference>
<sequence length="94" mass="10268">MKKIAKATLVAVVAGYGIYSNQKVDNMSDLMLANVEALARYELPEVDIACGSSEGKCWGDDGYEYTWTPFGGFKVTRCKFVGYTWVSCIPGLPA</sequence>
<organism evidence="1 2">
    <name type="scientific">Bacteroides muris</name>
    <name type="common">ex Afrizal et al. 2022</name>
    <dbReference type="NCBI Taxonomy" id="2516960"/>
    <lineage>
        <taxon>Bacteria</taxon>
        <taxon>Pseudomonadati</taxon>
        <taxon>Bacteroidota</taxon>
        <taxon>Bacteroidia</taxon>
        <taxon>Bacteroidales</taxon>
        <taxon>Bacteroidaceae</taxon>
        <taxon>Bacteroides</taxon>
    </lineage>
</organism>
<dbReference type="EMBL" id="SRYZ01000013">
    <property type="protein sequence ID" value="TGY06889.1"/>
    <property type="molecule type" value="Genomic_DNA"/>
</dbReference>
<proteinExistence type="predicted"/>
<name>A0A4S2AZ30_9BACE</name>
<evidence type="ECO:0000313" key="1">
    <source>
        <dbReference type="EMBL" id="TGY06889.1"/>
    </source>
</evidence>
<dbReference type="RefSeq" id="WP_136009911.1">
    <property type="nucleotide sequence ID" value="NZ_SRYZ01000013.1"/>
</dbReference>